<feature type="binding site" evidence="3">
    <location>
        <begin position="36"/>
        <end position="41"/>
    </location>
    <ligand>
        <name>ATP</name>
        <dbReference type="ChEBI" id="CHEBI:30616"/>
    </ligand>
</feature>
<organism evidence="6 7">
    <name type="scientific">Kaistia defluvii</name>
    <dbReference type="NCBI Taxonomy" id="410841"/>
    <lineage>
        <taxon>Bacteria</taxon>
        <taxon>Pseudomonadati</taxon>
        <taxon>Pseudomonadota</taxon>
        <taxon>Alphaproteobacteria</taxon>
        <taxon>Hyphomicrobiales</taxon>
        <taxon>Kaistiaceae</taxon>
        <taxon>Kaistia</taxon>
    </lineage>
</organism>
<dbReference type="Gene3D" id="3.40.367.20">
    <property type="match status" value="1"/>
</dbReference>
<keyword evidence="2 3" id="KW-0418">Kinase</keyword>
<dbReference type="PANTHER" id="PTHR47690">
    <property type="entry name" value="GLUCOKINASE"/>
    <property type="match status" value="1"/>
</dbReference>
<keyword evidence="3" id="KW-0067">ATP-binding</keyword>
<dbReference type="GO" id="GO:0004340">
    <property type="term" value="F:glucokinase activity"/>
    <property type="evidence" value="ECO:0007669"/>
    <property type="project" value="UniProtKB-EC"/>
</dbReference>
<comment type="similarity">
    <text evidence="3 4">Belongs to the bacterial glucokinase family.</text>
</comment>
<gene>
    <name evidence="3" type="primary">glk</name>
    <name evidence="6" type="ORF">ABIE08_003656</name>
</gene>
<proteinExistence type="inferred from homology"/>
<keyword evidence="1 3" id="KW-0808">Transferase</keyword>
<keyword evidence="7" id="KW-1185">Reference proteome</keyword>
<evidence type="ECO:0000256" key="1">
    <source>
        <dbReference type="ARBA" id="ARBA00022679"/>
    </source>
</evidence>
<protein>
    <recommendedName>
        <fullName evidence="3">Glucokinase</fullName>
        <ecNumber evidence="3">2.7.1.2</ecNumber>
    </recommendedName>
    <alternativeName>
        <fullName evidence="3">Glucose kinase</fullName>
    </alternativeName>
</protein>
<feature type="compositionally biased region" description="Low complexity" evidence="5">
    <location>
        <begin position="13"/>
        <end position="25"/>
    </location>
</feature>
<dbReference type="CDD" id="cd24008">
    <property type="entry name" value="ASKHA_NBD_GLK"/>
    <property type="match status" value="1"/>
</dbReference>
<dbReference type="PANTHER" id="PTHR47690:SF1">
    <property type="entry name" value="GLUCOKINASE"/>
    <property type="match status" value="1"/>
</dbReference>
<dbReference type="EMBL" id="JBEPSM010000003">
    <property type="protein sequence ID" value="MET4635705.1"/>
    <property type="molecule type" value="Genomic_DNA"/>
</dbReference>
<evidence type="ECO:0000313" key="7">
    <source>
        <dbReference type="Proteomes" id="UP001549321"/>
    </source>
</evidence>
<dbReference type="EC" id="2.7.1.2" evidence="3"/>
<keyword evidence="3" id="KW-0547">Nucleotide-binding</keyword>
<comment type="catalytic activity">
    <reaction evidence="3">
        <text>D-glucose + ATP = D-glucose 6-phosphate + ADP + H(+)</text>
        <dbReference type="Rhea" id="RHEA:17825"/>
        <dbReference type="ChEBI" id="CHEBI:4167"/>
        <dbReference type="ChEBI" id="CHEBI:15378"/>
        <dbReference type="ChEBI" id="CHEBI:30616"/>
        <dbReference type="ChEBI" id="CHEBI:61548"/>
        <dbReference type="ChEBI" id="CHEBI:456216"/>
        <dbReference type="EC" id="2.7.1.2"/>
    </reaction>
</comment>
<dbReference type="Gene3D" id="3.30.420.40">
    <property type="match status" value="1"/>
</dbReference>
<feature type="compositionally biased region" description="Pro residues" evidence="5">
    <location>
        <begin position="1"/>
        <end position="12"/>
    </location>
</feature>
<dbReference type="Pfam" id="PF02685">
    <property type="entry name" value="Glucokinase"/>
    <property type="match status" value="1"/>
</dbReference>
<sequence>MRSAPPSLPTPAQPTQGTMTTTTPPRAFVPFPTLIGDIGGTNARFALVPDETGRVIRFPTVLTADFATIDDAIAAVLPEGAAPHSAVLALAGPIQGDQVPLTNCHWVVEPKRMIARFGLDEVILLNDFEALSLSLPALAGEDLVTIGSGTPLANGAQVVVGPGTGLGAAALIHANGAWLPVPGEGGHIDLAPVSARDFEIWPHIERPHQQTDPFARIEGETLLCGSGLLRLYRAVASARGEAARFDNPSEITAAAMDRSDAAAEEALELFCVHLGRLAGNLALIFMANGGVFLAGGIAAKIAPFLKESGFRDAFIDKVPHGAMMDRMPTSVVVHPEPALAGITAYARHPDLFGIVTEGRRWHK</sequence>
<dbReference type="HAMAP" id="MF_00524">
    <property type="entry name" value="Glucokinase"/>
    <property type="match status" value="1"/>
</dbReference>
<dbReference type="SUPFAM" id="SSF53067">
    <property type="entry name" value="Actin-like ATPase domain"/>
    <property type="match status" value="1"/>
</dbReference>
<feature type="region of interest" description="Disordered" evidence="5">
    <location>
        <begin position="1"/>
        <end position="26"/>
    </location>
</feature>
<dbReference type="InterPro" id="IPR050201">
    <property type="entry name" value="Bacterial_glucokinase"/>
</dbReference>
<comment type="caution">
    <text evidence="6">The sequence shown here is derived from an EMBL/GenBank/DDBJ whole genome shotgun (WGS) entry which is preliminary data.</text>
</comment>
<dbReference type="Proteomes" id="UP001549321">
    <property type="component" value="Unassembled WGS sequence"/>
</dbReference>
<evidence type="ECO:0000256" key="2">
    <source>
        <dbReference type="ARBA" id="ARBA00022777"/>
    </source>
</evidence>
<accession>A0ABV2R353</accession>
<reference evidence="6 7" key="1">
    <citation type="submission" date="2024-06" db="EMBL/GenBank/DDBJ databases">
        <title>Sorghum-associated microbial communities from plants grown in Nebraska, USA.</title>
        <authorList>
            <person name="Schachtman D."/>
        </authorList>
    </citation>
    <scope>NUCLEOTIDE SEQUENCE [LARGE SCALE GENOMIC DNA]</scope>
    <source>
        <strain evidence="6 7">3207</strain>
    </source>
</reference>
<evidence type="ECO:0000256" key="5">
    <source>
        <dbReference type="SAM" id="MobiDB-lite"/>
    </source>
</evidence>
<dbReference type="InterPro" id="IPR043129">
    <property type="entry name" value="ATPase_NBD"/>
</dbReference>
<dbReference type="NCBIfam" id="TIGR00749">
    <property type="entry name" value="glk"/>
    <property type="match status" value="1"/>
</dbReference>
<name>A0ABV2R353_9HYPH</name>
<keyword evidence="3" id="KW-0963">Cytoplasm</keyword>
<keyword evidence="3" id="KW-0324">Glycolysis</keyword>
<comment type="subcellular location">
    <subcellularLocation>
        <location evidence="3">Cytoplasm</location>
    </subcellularLocation>
</comment>
<evidence type="ECO:0000256" key="3">
    <source>
        <dbReference type="HAMAP-Rule" id="MF_00524"/>
    </source>
</evidence>
<dbReference type="InterPro" id="IPR003836">
    <property type="entry name" value="Glucokinase"/>
</dbReference>
<evidence type="ECO:0000313" key="6">
    <source>
        <dbReference type="EMBL" id="MET4635705.1"/>
    </source>
</evidence>
<evidence type="ECO:0000256" key="4">
    <source>
        <dbReference type="RuleBase" id="RU004046"/>
    </source>
</evidence>